<accession>X0YJT6</accession>
<feature type="compositionally biased region" description="Basic and acidic residues" evidence="1">
    <location>
        <begin position="74"/>
        <end position="113"/>
    </location>
</feature>
<feature type="region of interest" description="Disordered" evidence="1">
    <location>
        <begin position="74"/>
        <end position="122"/>
    </location>
</feature>
<dbReference type="AlphaFoldDB" id="X0YJT6"/>
<dbReference type="Gene3D" id="1.10.10.1550">
    <property type="entry name" value="ROS/MUCR transcriptional regulator protein"/>
    <property type="match status" value="1"/>
</dbReference>
<sequence>MIICKICGKQLRAMGSHLWAKHGLKVEEYQDFFLGARIHTKKQLKKMDDGRLNVKMSEEGKANQKEKLRKLHMRTPEEIRKDARKTALERRQDTKTTKKQILDEIKFYKEHPRQRERKRRRD</sequence>
<evidence type="ECO:0000313" key="2">
    <source>
        <dbReference type="EMBL" id="GAG56275.1"/>
    </source>
</evidence>
<comment type="caution">
    <text evidence="2">The sequence shown here is derived from an EMBL/GenBank/DDBJ whole genome shotgun (WGS) entry which is preliminary data.</text>
</comment>
<dbReference type="InterPro" id="IPR041920">
    <property type="entry name" value="ROS/MUCR_sf"/>
</dbReference>
<name>X0YJT6_9ZZZZ</name>
<dbReference type="EMBL" id="BART01008657">
    <property type="protein sequence ID" value="GAG56275.1"/>
    <property type="molecule type" value="Genomic_DNA"/>
</dbReference>
<organism evidence="2">
    <name type="scientific">marine sediment metagenome</name>
    <dbReference type="NCBI Taxonomy" id="412755"/>
    <lineage>
        <taxon>unclassified sequences</taxon>
        <taxon>metagenomes</taxon>
        <taxon>ecological metagenomes</taxon>
    </lineage>
</organism>
<reference evidence="2" key="1">
    <citation type="journal article" date="2014" name="Front. Microbiol.">
        <title>High frequency of phylogenetically diverse reductive dehalogenase-homologous genes in deep subseafloor sedimentary metagenomes.</title>
        <authorList>
            <person name="Kawai M."/>
            <person name="Futagami T."/>
            <person name="Toyoda A."/>
            <person name="Takaki Y."/>
            <person name="Nishi S."/>
            <person name="Hori S."/>
            <person name="Arai W."/>
            <person name="Tsubouchi T."/>
            <person name="Morono Y."/>
            <person name="Uchiyama I."/>
            <person name="Ito T."/>
            <person name="Fujiyama A."/>
            <person name="Inagaki F."/>
            <person name="Takami H."/>
        </authorList>
    </citation>
    <scope>NUCLEOTIDE SEQUENCE</scope>
    <source>
        <strain evidence="2">Expedition CK06-06</strain>
    </source>
</reference>
<protein>
    <submittedName>
        <fullName evidence="2">Uncharacterized protein</fullName>
    </submittedName>
</protein>
<gene>
    <name evidence="2" type="ORF">S01H4_19414</name>
</gene>
<proteinExistence type="predicted"/>
<evidence type="ECO:0000256" key="1">
    <source>
        <dbReference type="SAM" id="MobiDB-lite"/>
    </source>
</evidence>